<evidence type="ECO:0000313" key="3">
    <source>
        <dbReference type="Proteomes" id="UP000660862"/>
    </source>
</evidence>
<dbReference type="SUPFAM" id="SSF52821">
    <property type="entry name" value="Rhodanese/Cell cycle control phosphatase"/>
    <property type="match status" value="1"/>
</dbReference>
<organism evidence="2 3">
    <name type="scientific">Parapedobacter pyrenivorans</name>
    <dbReference type="NCBI Taxonomy" id="1305674"/>
    <lineage>
        <taxon>Bacteria</taxon>
        <taxon>Pseudomonadati</taxon>
        <taxon>Bacteroidota</taxon>
        <taxon>Sphingobacteriia</taxon>
        <taxon>Sphingobacteriales</taxon>
        <taxon>Sphingobacteriaceae</taxon>
        <taxon>Parapedobacter</taxon>
    </lineage>
</organism>
<reference evidence="2" key="2">
    <citation type="submission" date="2020-09" db="EMBL/GenBank/DDBJ databases">
        <authorList>
            <person name="Sun Q."/>
            <person name="Zhou Y."/>
        </authorList>
    </citation>
    <scope>NUCLEOTIDE SEQUENCE</scope>
    <source>
        <strain evidence="2">CGMCC 1.12195</strain>
    </source>
</reference>
<dbReference type="Gene3D" id="3.40.250.10">
    <property type="entry name" value="Rhodanese-like domain"/>
    <property type="match status" value="1"/>
</dbReference>
<name>A0A917I1H3_9SPHI</name>
<accession>A0A917I1H3</accession>
<comment type="caution">
    <text evidence="2">The sequence shown here is derived from an EMBL/GenBank/DDBJ whole genome shotgun (WGS) entry which is preliminary data.</text>
</comment>
<sequence length="104" mass="12109">MKEITVEELKEKMDNQEDFQLIDVREEFEYETSNISGEHIPLAEIILEQNKISREKPVVIHCRSGKRSAQAIMLLEQQGFDNLLNLQGGILAWRDAFDPDMQVY</sequence>
<dbReference type="InterPro" id="IPR001763">
    <property type="entry name" value="Rhodanese-like_dom"/>
</dbReference>
<dbReference type="CDD" id="cd00158">
    <property type="entry name" value="RHOD"/>
    <property type="match status" value="1"/>
</dbReference>
<keyword evidence="3" id="KW-1185">Reference proteome</keyword>
<dbReference type="EMBL" id="BMER01000005">
    <property type="protein sequence ID" value="GGH01118.1"/>
    <property type="molecule type" value="Genomic_DNA"/>
</dbReference>
<dbReference type="PANTHER" id="PTHR43031:SF17">
    <property type="entry name" value="SULFURTRANSFERASE YTWF-RELATED"/>
    <property type="match status" value="1"/>
</dbReference>
<protein>
    <recommendedName>
        <fullName evidence="1">Rhodanese domain-containing protein</fullName>
    </recommendedName>
</protein>
<dbReference type="InterPro" id="IPR036873">
    <property type="entry name" value="Rhodanese-like_dom_sf"/>
</dbReference>
<proteinExistence type="predicted"/>
<dbReference type="SMART" id="SM00450">
    <property type="entry name" value="RHOD"/>
    <property type="match status" value="1"/>
</dbReference>
<dbReference type="PANTHER" id="PTHR43031">
    <property type="entry name" value="FAD-DEPENDENT OXIDOREDUCTASE"/>
    <property type="match status" value="1"/>
</dbReference>
<reference evidence="2" key="1">
    <citation type="journal article" date="2014" name="Int. J. Syst. Evol. Microbiol.">
        <title>Complete genome sequence of Corynebacterium casei LMG S-19264T (=DSM 44701T), isolated from a smear-ripened cheese.</title>
        <authorList>
            <consortium name="US DOE Joint Genome Institute (JGI-PGF)"/>
            <person name="Walter F."/>
            <person name="Albersmeier A."/>
            <person name="Kalinowski J."/>
            <person name="Ruckert C."/>
        </authorList>
    </citation>
    <scope>NUCLEOTIDE SEQUENCE</scope>
    <source>
        <strain evidence="2">CGMCC 1.12195</strain>
    </source>
</reference>
<gene>
    <name evidence="2" type="ORF">GCM10007415_41450</name>
</gene>
<dbReference type="Pfam" id="PF00581">
    <property type="entry name" value="Rhodanese"/>
    <property type="match status" value="1"/>
</dbReference>
<feature type="domain" description="Rhodanese" evidence="1">
    <location>
        <begin position="15"/>
        <end position="102"/>
    </location>
</feature>
<dbReference type="AlphaFoldDB" id="A0A917I1H3"/>
<evidence type="ECO:0000259" key="1">
    <source>
        <dbReference type="PROSITE" id="PS50206"/>
    </source>
</evidence>
<dbReference type="PROSITE" id="PS50206">
    <property type="entry name" value="RHODANESE_3"/>
    <property type="match status" value="1"/>
</dbReference>
<dbReference type="InterPro" id="IPR050229">
    <property type="entry name" value="GlpE_sulfurtransferase"/>
</dbReference>
<dbReference type="RefSeq" id="WP_188508010.1">
    <property type="nucleotide sequence ID" value="NZ_BMER01000005.1"/>
</dbReference>
<evidence type="ECO:0000313" key="2">
    <source>
        <dbReference type="EMBL" id="GGH01118.1"/>
    </source>
</evidence>
<dbReference type="Proteomes" id="UP000660862">
    <property type="component" value="Unassembled WGS sequence"/>
</dbReference>